<sequence length="91" mass="10034">ALPYSRNTATGWHGCAKSQPYKAVHLQFKAHTQHTVKQHTVNPLINAHVNPFMPSAISMVSVLFISTDHFIGVTRDVSNTKSVSECPPQSH</sequence>
<gene>
    <name evidence="1" type="ORF">SPARVUS_LOCUS4179804</name>
</gene>
<feature type="non-terminal residue" evidence="1">
    <location>
        <position position="1"/>
    </location>
</feature>
<reference evidence="1" key="1">
    <citation type="submission" date="2023-05" db="EMBL/GenBank/DDBJ databases">
        <authorList>
            <person name="Stuckert A."/>
        </authorList>
    </citation>
    <scope>NUCLEOTIDE SEQUENCE</scope>
</reference>
<organism evidence="1 2">
    <name type="scientific">Staurois parvus</name>
    <dbReference type="NCBI Taxonomy" id="386267"/>
    <lineage>
        <taxon>Eukaryota</taxon>
        <taxon>Metazoa</taxon>
        <taxon>Chordata</taxon>
        <taxon>Craniata</taxon>
        <taxon>Vertebrata</taxon>
        <taxon>Euteleostomi</taxon>
        <taxon>Amphibia</taxon>
        <taxon>Batrachia</taxon>
        <taxon>Anura</taxon>
        <taxon>Neobatrachia</taxon>
        <taxon>Ranoidea</taxon>
        <taxon>Ranidae</taxon>
        <taxon>Staurois</taxon>
    </lineage>
</organism>
<keyword evidence="2" id="KW-1185">Reference proteome</keyword>
<name>A0ABN9C3D5_9NEOB</name>
<protein>
    <submittedName>
        <fullName evidence="1">Uncharacterized protein</fullName>
    </submittedName>
</protein>
<proteinExistence type="predicted"/>
<dbReference type="Proteomes" id="UP001162483">
    <property type="component" value="Unassembled WGS sequence"/>
</dbReference>
<evidence type="ECO:0000313" key="1">
    <source>
        <dbReference type="EMBL" id="CAI9554211.1"/>
    </source>
</evidence>
<comment type="caution">
    <text evidence="1">The sequence shown here is derived from an EMBL/GenBank/DDBJ whole genome shotgun (WGS) entry which is preliminary data.</text>
</comment>
<dbReference type="EMBL" id="CATNWA010007511">
    <property type="protein sequence ID" value="CAI9554211.1"/>
    <property type="molecule type" value="Genomic_DNA"/>
</dbReference>
<accession>A0ABN9C3D5</accession>
<feature type="non-terminal residue" evidence="1">
    <location>
        <position position="91"/>
    </location>
</feature>
<evidence type="ECO:0000313" key="2">
    <source>
        <dbReference type="Proteomes" id="UP001162483"/>
    </source>
</evidence>